<proteinExistence type="predicted"/>
<accession>A0A4Z2GSD5</accession>
<keyword evidence="2" id="KW-1185">Reference proteome</keyword>
<dbReference type="EMBL" id="SRLO01000425">
    <property type="protein sequence ID" value="TNN56578.1"/>
    <property type="molecule type" value="Genomic_DNA"/>
</dbReference>
<sequence>MSEHCRVVQCDAIFTEQATVHNLKRSHGLRGISQGITVAFCAQGKGAVIARPPPTVVPTRRPETLQQSSL</sequence>
<dbReference type="OrthoDB" id="445564at2759"/>
<dbReference type="AlphaFoldDB" id="A0A4Z2GSD5"/>
<evidence type="ECO:0000313" key="2">
    <source>
        <dbReference type="Proteomes" id="UP000314294"/>
    </source>
</evidence>
<evidence type="ECO:0000313" key="1">
    <source>
        <dbReference type="EMBL" id="TNN56578.1"/>
    </source>
</evidence>
<reference evidence="1 2" key="1">
    <citation type="submission" date="2019-03" db="EMBL/GenBank/DDBJ databases">
        <title>First draft genome of Liparis tanakae, snailfish: a comprehensive survey of snailfish specific genes.</title>
        <authorList>
            <person name="Kim W."/>
            <person name="Song I."/>
            <person name="Jeong J.-H."/>
            <person name="Kim D."/>
            <person name="Kim S."/>
            <person name="Ryu S."/>
            <person name="Song J.Y."/>
            <person name="Lee S.K."/>
        </authorList>
    </citation>
    <scope>NUCLEOTIDE SEQUENCE [LARGE SCALE GENOMIC DNA]</scope>
    <source>
        <tissue evidence="1">Muscle</tissue>
    </source>
</reference>
<protein>
    <submittedName>
        <fullName evidence="1">Uncharacterized protein</fullName>
    </submittedName>
</protein>
<name>A0A4Z2GSD5_9TELE</name>
<organism evidence="1 2">
    <name type="scientific">Liparis tanakae</name>
    <name type="common">Tanaka's snailfish</name>
    <dbReference type="NCBI Taxonomy" id="230148"/>
    <lineage>
        <taxon>Eukaryota</taxon>
        <taxon>Metazoa</taxon>
        <taxon>Chordata</taxon>
        <taxon>Craniata</taxon>
        <taxon>Vertebrata</taxon>
        <taxon>Euteleostomi</taxon>
        <taxon>Actinopterygii</taxon>
        <taxon>Neopterygii</taxon>
        <taxon>Teleostei</taxon>
        <taxon>Neoteleostei</taxon>
        <taxon>Acanthomorphata</taxon>
        <taxon>Eupercaria</taxon>
        <taxon>Perciformes</taxon>
        <taxon>Cottioidei</taxon>
        <taxon>Cottales</taxon>
        <taxon>Liparidae</taxon>
        <taxon>Liparis</taxon>
    </lineage>
</organism>
<comment type="caution">
    <text evidence="1">The sequence shown here is derived from an EMBL/GenBank/DDBJ whole genome shotgun (WGS) entry which is preliminary data.</text>
</comment>
<gene>
    <name evidence="1" type="ORF">EYF80_033223</name>
</gene>
<dbReference type="Proteomes" id="UP000314294">
    <property type="component" value="Unassembled WGS sequence"/>
</dbReference>